<dbReference type="EMBL" id="MLJW01004078">
    <property type="protein sequence ID" value="OIQ70694.1"/>
    <property type="molecule type" value="Genomic_DNA"/>
</dbReference>
<protein>
    <submittedName>
        <fullName evidence="1">Uncharacterized protein</fullName>
    </submittedName>
</protein>
<reference evidence="1" key="1">
    <citation type="submission" date="2016-10" db="EMBL/GenBank/DDBJ databases">
        <title>Sequence of Gallionella enrichment culture.</title>
        <authorList>
            <person name="Poehlein A."/>
            <person name="Muehling M."/>
            <person name="Daniel R."/>
        </authorList>
    </citation>
    <scope>NUCLEOTIDE SEQUENCE</scope>
</reference>
<accession>A0A1J5PGX8</accession>
<gene>
    <name evidence="1" type="ORF">GALL_476920</name>
</gene>
<name>A0A1J5PGX8_9ZZZZ</name>
<comment type="caution">
    <text evidence="1">The sequence shown here is derived from an EMBL/GenBank/DDBJ whole genome shotgun (WGS) entry which is preliminary data.</text>
</comment>
<evidence type="ECO:0000313" key="1">
    <source>
        <dbReference type="EMBL" id="OIQ70694.1"/>
    </source>
</evidence>
<proteinExistence type="predicted"/>
<sequence length="29" mass="2923">MPAMPAANTNAPSIVIGERAAEWALAAAK</sequence>
<organism evidence="1">
    <name type="scientific">mine drainage metagenome</name>
    <dbReference type="NCBI Taxonomy" id="410659"/>
    <lineage>
        <taxon>unclassified sequences</taxon>
        <taxon>metagenomes</taxon>
        <taxon>ecological metagenomes</taxon>
    </lineage>
</organism>
<dbReference type="AlphaFoldDB" id="A0A1J5PGX8"/>